<sequence>MEYTFYKGQKFRIYPTDEQIQFIRQNEGNARFVWNELREYLMNSYEKNKDFKFPSKNELTKMVTDLKKEHDFLKLSESSSLQFVAQTLHDTYVKFFEKKKGYPKPKQKGYSGSFTMKRNGNNIRKESNHFFKIPKVKGLVKSQRIKLDGKIKKATISFTPSGKYYLTVLVECESQTWTKTGDKIGIDIGLLDFVVLSNGIKEKMPRFHNQHKQKRVMWERKCARRRALAKKRLGDDWREAKNYQKARKMVAKYRNKEANQRKDFLQKLSTYLVKSYDVIIMEGIRSSNLMKNHKLAESIMRSAWRMFRDFLAYKCERYGKELILVNPKNTTRVCSSCGVNGGKKELSIREWQCQSCEELHDRDINAAKNILNKGLALNSQC</sequence>
<evidence type="ECO:0008006" key="13">
    <source>
        <dbReference type="Google" id="ProtNLM"/>
    </source>
</evidence>
<accession>A0A328KHR9</accession>
<dbReference type="EMBL" id="NAQV01000023">
    <property type="protein sequence ID" value="RAN62438.1"/>
    <property type="molecule type" value="Genomic_DNA"/>
</dbReference>
<feature type="domain" description="Cas12f1-like TNB" evidence="9">
    <location>
        <begin position="304"/>
        <end position="370"/>
    </location>
</feature>
<name>A0A328KHR9_9LACT</name>
<dbReference type="GO" id="GO:0006310">
    <property type="term" value="P:DNA recombination"/>
    <property type="evidence" value="ECO:0007669"/>
    <property type="project" value="UniProtKB-KW"/>
</dbReference>
<dbReference type="NCBIfam" id="TIGR01766">
    <property type="entry name" value="IS200/IS605 family accessory protein TnpB-like domain"/>
    <property type="match status" value="1"/>
</dbReference>
<evidence type="ECO:0000256" key="4">
    <source>
        <dbReference type="ARBA" id="ARBA00022723"/>
    </source>
</evidence>
<dbReference type="InterPro" id="IPR001959">
    <property type="entry name" value="Transposase"/>
</dbReference>
<dbReference type="InterPro" id="IPR051399">
    <property type="entry name" value="RNA-guided_DNA_endo/Transpos"/>
</dbReference>
<evidence type="ECO:0000256" key="3">
    <source>
        <dbReference type="ARBA" id="ARBA00022578"/>
    </source>
</evidence>
<evidence type="ECO:0000313" key="11">
    <source>
        <dbReference type="EMBL" id="RAN62438.1"/>
    </source>
</evidence>
<evidence type="ECO:0000256" key="1">
    <source>
        <dbReference type="ARBA" id="ARBA00008761"/>
    </source>
</evidence>
<comment type="similarity">
    <text evidence="1">In the C-terminal section; belongs to the transposase 35 family.</text>
</comment>
<dbReference type="AlphaFoldDB" id="A0A328KHR9"/>
<reference evidence="11 12" key="1">
    <citation type="submission" date="2017-03" db="EMBL/GenBank/DDBJ databases">
        <title>wgs assembly of Dolosigranulum pigrum KPL CDC strains.</title>
        <authorList>
            <person name="Brugger S.D."/>
            <person name="Pettigrew M."/>
            <person name="Kong Y."/>
            <person name="Lemon K.P."/>
        </authorList>
    </citation>
    <scope>NUCLEOTIDE SEQUENCE [LARGE SCALE GENOMIC DNA]</scope>
    <source>
        <strain evidence="11 12">KPL1931_CDC4294-98</strain>
    </source>
</reference>
<gene>
    <name evidence="11" type="ORF">B8A44_07775</name>
</gene>
<keyword evidence="5" id="KW-0862">Zinc</keyword>
<dbReference type="PANTHER" id="PTHR30405:SF25">
    <property type="entry name" value="RNA-GUIDED DNA ENDONUCLEASE INSQ-RELATED"/>
    <property type="match status" value="1"/>
</dbReference>
<comment type="caution">
    <text evidence="11">The sequence shown here is derived from an EMBL/GenBank/DDBJ whole genome shotgun (WGS) entry which is preliminary data.</text>
</comment>
<dbReference type="GO" id="GO:0046872">
    <property type="term" value="F:metal ion binding"/>
    <property type="evidence" value="ECO:0007669"/>
    <property type="project" value="UniProtKB-KW"/>
</dbReference>
<dbReference type="Pfam" id="PF01385">
    <property type="entry name" value="OrfB_IS605"/>
    <property type="match status" value="1"/>
</dbReference>
<evidence type="ECO:0000256" key="6">
    <source>
        <dbReference type="ARBA" id="ARBA00023125"/>
    </source>
</evidence>
<comment type="similarity">
    <text evidence="2">In the N-terminal section; belongs to the transposase 2 family.</text>
</comment>
<evidence type="ECO:0000259" key="9">
    <source>
        <dbReference type="Pfam" id="PF07282"/>
    </source>
</evidence>
<dbReference type="RefSeq" id="WP_181452878.1">
    <property type="nucleotide sequence ID" value="NZ_NAQV01000023.1"/>
</dbReference>
<dbReference type="Proteomes" id="UP000249099">
    <property type="component" value="Unassembled WGS sequence"/>
</dbReference>
<keyword evidence="6" id="KW-0238">DNA-binding</keyword>
<evidence type="ECO:0000259" key="10">
    <source>
        <dbReference type="Pfam" id="PF12323"/>
    </source>
</evidence>
<evidence type="ECO:0000256" key="2">
    <source>
        <dbReference type="ARBA" id="ARBA00011044"/>
    </source>
</evidence>
<evidence type="ECO:0000259" key="8">
    <source>
        <dbReference type="Pfam" id="PF01385"/>
    </source>
</evidence>
<evidence type="ECO:0000313" key="12">
    <source>
        <dbReference type="Proteomes" id="UP000249099"/>
    </source>
</evidence>
<dbReference type="NCBIfam" id="NF040570">
    <property type="entry name" value="guided_TnpB"/>
    <property type="match status" value="1"/>
</dbReference>
<keyword evidence="4" id="KW-0479">Metal-binding</keyword>
<dbReference type="InterPro" id="IPR010095">
    <property type="entry name" value="Cas12f1-like_TNB"/>
</dbReference>
<evidence type="ECO:0000256" key="7">
    <source>
        <dbReference type="ARBA" id="ARBA00023172"/>
    </source>
</evidence>
<dbReference type="InterPro" id="IPR021027">
    <property type="entry name" value="Transposase_put_HTH"/>
</dbReference>
<evidence type="ECO:0000256" key="5">
    <source>
        <dbReference type="ARBA" id="ARBA00022833"/>
    </source>
</evidence>
<organism evidence="11 12">
    <name type="scientific">Dolosigranulum pigrum</name>
    <dbReference type="NCBI Taxonomy" id="29394"/>
    <lineage>
        <taxon>Bacteria</taxon>
        <taxon>Bacillati</taxon>
        <taxon>Bacillota</taxon>
        <taxon>Bacilli</taxon>
        <taxon>Lactobacillales</taxon>
        <taxon>Carnobacteriaceae</taxon>
        <taxon>Dolosigranulum</taxon>
    </lineage>
</organism>
<protein>
    <recommendedName>
        <fullName evidence="13">Transposase</fullName>
    </recommendedName>
</protein>
<dbReference type="GO" id="GO:0032196">
    <property type="term" value="P:transposition"/>
    <property type="evidence" value="ECO:0007669"/>
    <property type="project" value="UniProtKB-KW"/>
</dbReference>
<dbReference type="Pfam" id="PF12323">
    <property type="entry name" value="HTH_OrfB_IS605"/>
    <property type="match status" value="1"/>
</dbReference>
<proteinExistence type="inferred from homology"/>
<dbReference type="Pfam" id="PF07282">
    <property type="entry name" value="Cas12f1-like_TNB"/>
    <property type="match status" value="1"/>
</dbReference>
<feature type="domain" description="Transposase putative helix-turn-helix" evidence="10">
    <location>
        <begin position="7"/>
        <end position="49"/>
    </location>
</feature>
<dbReference type="PANTHER" id="PTHR30405">
    <property type="entry name" value="TRANSPOSASE"/>
    <property type="match status" value="1"/>
</dbReference>
<feature type="domain" description="Probable transposase IS891/IS1136/IS1341" evidence="8">
    <location>
        <begin position="169"/>
        <end position="292"/>
    </location>
</feature>
<dbReference type="GO" id="GO:0003677">
    <property type="term" value="F:DNA binding"/>
    <property type="evidence" value="ECO:0007669"/>
    <property type="project" value="UniProtKB-KW"/>
</dbReference>
<keyword evidence="3" id="KW-0815">Transposition</keyword>
<keyword evidence="7" id="KW-0233">DNA recombination</keyword>